<dbReference type="OrthoDB" id="9814755at2"/>
<organism evidence="10 11">
    <name type="scientific">Methylomagnum ishizawai</name>
    <dbReference type="NCBI Taxonomy" id="1760988"/>
    <lineage>
        <taxon>Bacteria</taxon>
        <taxon>Pseudomonadati</taxon>
        <taxon>Pseudomonadota</taxon>
        <taxon>Gammaproteobacteria</taxon>
        <taxon>Methylococcales</taxon>
        <taxon>Methylococcaceae</taxon>
        <taxon>Methylomagnum</taxon>
    </lineage>
</organism>
<dbReference type="STRING" id="1760988.SAMN02949497_4702"/>
<evidence type="ECO:0000256" key="5">
    <source>
        <dbReference type="ARBA" id="ARBA00022691"/>
    </source>
</evidence>
<dbReference type="RefSeq" id="WP_085216084.1">
    <property type="nucleotide sequence ID" value="NZ_FXAM01000001.1"/>
</dbReference>
<dbReference type="InterPro" id="IPR011530">
    <property type="entry name" value="rRNA_adenine_dimethylase"/>
</dbReference>
<keyword evidence="4 7" id="KW-0808">Transferase</keyword>
<dbReference type="GO" id="GO:0052908">
    <property type="term" value="F:16S rRNA (adenine(1518)-N(6)/adenine(1519)-N(6))-dimethyltransferase activity"/>
    <property type="evidence" value="ECO:0007669"/>
    <property type="project" value="UniProtKB-EC"/>
</dbReference>
<dbReference type="InterPro" id="IPR001737">
    <property type="entry name" value="KsgA/Erm"/>
</dbReference>
<dbReference type="PROSITE" id="PS51689">
    <property type="entry name" value="SAM_RNA_A_N6_MT"/>
    <property type="match status" value="1"/>
</dbReference>
<dbReference type="Proteomes" id="UP000192923">
    <property type="component" value="Unassembled WGS sequence"/>
</dbReference>
<dbReference type="Gene3D" id="1.10.8.100">
    <property type="entry name" value="Ribosomal RNA adenine dimethylase-like, domain 2"/>
    <property type="match status" value="1"/>
</dbReference>
<evidence type="ECO:0000256" key="1">
    <source>
        <dbReference type="ARBA" id="ARBA00022490"/>
    </source>
</evidence>
<dbReference type="EC" id="2.1.1.182" evidence="7"/>
<evidence type="ECO:0000256" key="6">
    <source>
        <dbReference type="ARBA" id="ARBA00022884"/>
    </source>
</evidence>
<keyword evidence="5 7" id="KW-0949">S-adenosyl-L-methionine</keyword>
<sequence length="261" mass="29596">MSHIPRKRFGQNFLRDTAVVHRILMAIAPGLEEHLVEIGPGEGAMTQSLLPNCRRLDAVEIDRDLAEGLRRKFAADPRFRLHSADALRFDFRGLREGNEKLRVVGNLPYNISTPLMFHLFGQVEGIHDMHFMLQNEVVDRLAAEPGSADYGRLSIMAGYHCRAEKLFEVPPESFHPRPKVVSAIVRLMPHATPPVEVDPQVLGKVVATAFSQRRKTLRNSVKTLFEEREIEAMGIDPNARAETLGLEDYARMAQRWVEKSR</sequence>
<dbReference type="Pfam" id="PF00398">
    <property type="entry name" value="RrnaAD"/>
    <property type="match status" value="1"/>
</dbReference>
<name>A0A1Y6D4C5_9GAMM</name>
<dbReference type="PANTHER" id="PTHR11727">
    <property type="entry name" value="DIMETHYLADENOSINE TRANSFERASE"/>
    <property type="match status" value="1"/>
</dbReference>
<dbReference type="Gene3D" id="3.40.50.150">
    <property type="entry name" value="Vaccinia Virus protein VP39"/>
    <property type="match status" value="1"/>
</dbReference>
<dbReference type="InterPro" id="IPR029063">
    <property type="entry name" value="SAM-dependent_MTases_sf"/>
</dbReference>
<proteinExistence type="inferred from homology"/>
<comment type="similarity">
    <text evidence="7">Belongs to the class I-like SAM-binding methyltransferase superfamily. rRNA adenine N(6)-methyltransferase family. RsmA subfamily.</text>
</comment>
<dbReference type="EMBL" id="FXAM01000001">
    <property type="protein sequence ID" value="SMF97280.1"/>
    <property type="molecule type" value="Genomic_DNA"/>
</dbReference>
<feature type="binding site" evidence="7 8">
    <location>
        <position position="85"/>
    </location>
    <ligand>
        <name>S-adenosyl-L-methionine</name>
        <dbReference type="ChEBI" id="CHEBI:59789"/>
    </ligand>
</feature>
<reference evidence="10 11" key="1">
    <citation type="submission" date="2016-12" db="EMBL/GenBank/DDBJ databases">
        <authorList>
            <person name="Song W.-J."/>
            <person name="Kurnit D.M."/>
        </authorList>
    </citation>
    <scope>NUCLEOTIDE SEQUENCE [LARGE SCALE GENOMIC DNA]</scope>
    <source>
        <strain evidence="10 11">175</strain>
    </source>
</reference>
<feature type="binding site" evidence="7 8">
    <location>
        <position position="106"/>
    </location>
    <ligand>
        <name>S-adenosyl-L-methionine</name>
        <dbReference type="ChEBI" id="CHEBI:59789"/>
    </ligand>
</feature>
<dbReference type="PANTHER" id="PTHR11727:SF7">
    <property type="entry name" value="DIMETHYLADENOSINE TRANSFERASE-RELATED"/>
    <property type="match status" value="1"/>
</dbReference>
<keyword evidence="3 7" id="KW-0489">Methyltransferase</keyword>
<evidence type="ECO:0000259" key="9">
    <source>
        <dbReference type="SMART" id="SM00650"/>
    </source>
</evidence>
<keyword evidence="2 7" id="KW-0698">rRNA processing</keyword>
<feature type="binding site" evidence="7 8">
    <location>
        <position position="12"/>
    </location>
    <ligand>
        <name>S-adenosyl-L-methionine</name>
        <dbReference type="ChEBI" id="CHEBI:59789"/>
    </ligand>
</feature>
<protein>
    <recommendedName>
        <fullName evidence="7">Ribosomal RNA small subunit methyltransferase A</fullName>
        <ecNumber evidence="7">2.1.1.182</ecNumber>
    </recommendedName>
    <alternativeName>
        <fullName evidence="7">16S rRNA (adenine(1518)-N(6)/adenine(1519)-N(6))-dimethyltransferase</fullName>
    </alternativeName>
    <alternativeName>
        <fullName evidence="7">16S rRNA dimethyladenosine transferase</fullName>
    </alternativeName>
    <alternativeName>
        <fullName evidence="7">16S rRNA dimethylase</fullName>
    </alternativeName>
    <alternativeName>
        <fullName evidence="7">S-adenosylmethionine-6-N', N'-adenosyl(rRNA) dimethyltransferase</fullName>
    </alternativeName>
</protein>
<dbReference type="SMART" id="SM00650">
    <property type="entry name" value="rADc"/>
    <property type="match status" value="1"/>
</dbReference>
<evidence type="ECO:0000256" key="4">
    <source>
        <dbReference type="ARBA" id="ARBA00022679"/>
    </source>
</evidence>
<dbReference type="AlphaFoldDB" id="A0A1Y6D4C5"/>
<evidence type="ECO:0000313" key="10">
    <source>
        <dbReference type="EMBL" id="SMF97280.1"/>
    </source>
</evidence>
<comment type="function">
    <text evidence="7">Specifically dimethylates two adjacent adenosines (A1518 and A1519) in the loop of a conserved hairpin near the 3'-end of 16S rRNA in the 30S particle. May play a critical role in biogenesis of 30S subunits.</text>
</comment>
<keyword evidence="11" id="KW-1185">Reference proteome</keyword>
<dbReference type="HAMAP" id="MF_00607">
    <property type="entry name" value="16SrRNA_methyltr_A"/>
    <property type="match status" value="1"/>
</dbReference>
<evidence type="ECO:0000256" key="8">
    <source>
        <dbReference type="PROSITE-ProRule" id="PRU01026"/>
    </source>
</evidence>
<evidence type="ECO:0000313" key="11">
    <source>
        <dbReference type="Proteomes" id="UP000192923"/>
    </source>
</evidence>
<dbReference type="GO" id="GO:0005829">
    <property type="term" value="C:cytosol"/>
    <property type="evidence" value="ECO:0007669"/>
    <property type="project" value="TreeGrafter"/>
</dbReference>
<comment type="subcellular location">
    <subcellularLocation>
        <location evidence="7">Cytoplasm</location>
    </subcellularLocation>
</comment>
<dbReference type="PROSITE" id="PS01131">
    <property type="entry name" value="RRNA_A_DIMETH"/>
    <property type="match status" value="1"/>
</dbReference>
<dbReference type="GO" id="GO:0003723">
    <property type="term" value="F:RNA binding"/>
    <property type="evidence" value="ECO:0007669"/>
    <property type="project" value="UniProtKB-UniRule"/>
</dbReference>
<dbReference type="InterPro" id="IPR020596">
    <property type="entry name" value="rRNA_Ade_Mease_Trfase_CS"/>
</dbReference>
<evidence type="ECO:0000256" key="2">
    <source>
        <dbReference type="ARBA" id="ARBA00022552"/>
    </source>
</evidence>
<keyword evidence="1 7" id="KW-0963">Cytoplasm</keyword>
<keyword evidence="6 7" id="KW-0694">RNA-binding</keyword>
<evidence type="ECO:0000256" key="7">
    <source>
        <dbReference type="HAMAP-Rule" id="MF_00607"/>
    </source>
</evidence>
<feature type="binding site" evidence="7 8">
    <location>
        <position position="39"/>
    </location>
    <ligand>
        <name>S-adenosyl-L-methionine</name>
        <dbReference type="ChEBI" id="CHEBI:59789"/>
    </ligand>
</feature>
<accession>A0A1Y6D4C5</accession>
<dbReference type="FunFam" id="1.10.8.100:FF:000001">
    <property type="entry name" value="Ribosomal RNA small subunit methyltransferase A"/>
    <property type="match status" value="1"/>
</dbReference>
<feature type="domain" description="Ribosomal RNA adenine methylase transferase N-terminal" evidence="9">
    <location>
        <begin position="19"/>
        <end position="191"/>
    </location>
</feature>
<dbReference type="InterPro" id="IPR020598">
    <property type="entry name" value="rRNA_Ade_methylase_Trfase_N"/>
</dbReference>
<dbReference type="SUPFAM" id="SSF53335">
    <property type="entry name" value="S-adenosyl-L-methionine-dependent methyltransferases"/>
    <property type="match status" value="1"/>
</dbReference>
<gene>
    <name evidence="7" type="primary">rsmA</name>
    <name evidence="7" type="synonym">ksgA</name>
    <name evidence="10" type="ORF">SAMN02949497_4702</name>
</gene>
<feature type="binding site" evidence="7 8">
    <location>
        <position position="60"/>
    </location>
    <ligand>
        <name>S-adenosyl-L-methionine</name>
        <dbReference type="ChEBI" id="CHEBI:59789"/>
    </ligand>
</feature>
<evidence type="ECO:0000256" key="3">
    <source>
        <dbReference type="ARBA" id="ARBA00022603"/>
    </source>
</evidence>
<feature type="binding site" evidence="7 8">
    <location>
        <position position="14"/>
    </location>
    <ligand>
        <name>S-adenosyl-L-methionine</name>
        <dbReference type="ChEBI" id="CHEBI:59789"/>
    </ligand>
</feature>
<comment type="catalytic activity">
    <reaction evidence="7">
        <text>adenosine(1518)/adenosine(1519) in 16S rRNA + 4 S-adenosyl-L-methionine = N(6)-dimethyladenosine(1518)/N(6)-dimethyladenosine(1519) in 16S rRNA + 4 S-adenosyl-L-homocysteine + 4 H(+)</text>
        <dbReference type="Rhea" id="RHEA:19609"/>
        <dbReference type="Rhea" id="RHEA-COMP:10232"/>
        <dbReference type="Rhea" id="RHEA-COMP:10233"/>
        <dbReference type="ChEBI" id="CHEBI:15378"/>
        <dbReference type="ChEBI" id="CHEBI:57856"/>
        <dbReference type="ChEBI" id="CHEBI:59789"/>
        <dbReference type="ChEBI" id="CHEBI:74411"/>
        <dbReference type="ChEBI" id="CHEBI:74493"/>
        <dbReference type="EC" id="2.1.1.182"/>
    </reaction>
</comment>
<dbReference type="InterPro" id="IPR023165">
    <property type="entry name" value="rRNA_Ade_diMease-like_C"/>
</dbReference>
<dbReference type="NCBIfam" id="TIGR00755">
    <property type="entry name" value="ksgA"/>
    <property type="match status" value="1"/>
</dbReference>